<comment type="caution">
    <text evidence="1">The sequence shown here is derived from an EMBL/GenBank/DDBJ whole genome shotgun (WGS) entry which is preliminary data.</text>
</comment>
<keyword evidence="2" id="KW-1185">Reference proteome</keyword>
<gene>
    <name evidence="1" type="ORF">ACFFUU_04070</name>
</gene>
<reference evidence="1 2" key="1">
    <citation type="submission" date="2024-09" db="EMBL/GenBank/DDBJ databases">
        <authorList>
            <person name="Sun Q."/>
            <person name="Mori K."/>
        </authorList>
    </citation>
    <scope>NUCLEOTIDE SEQUENCE [LARGE SCALE GENOMIC DNA]</scope>
    <source>
        <strain evidence="1 2">CECT 8460</strain>
    </source>
</reference>
<accession>A0ABV5GCC9</accession>
<organism evidence="1 2">
    <name type="scientific">Flavobacterium paronense</name>
    <dbReference type="NCBI Taxonomy" id="1392775"/>
    <lineage>
        <taxon>Bacteria</taxon>
        <taxon>Pseudomonadati</taxon>
        <taxon>Bacteroidota</taxon>
        <taxon>Flavobacteriia</taxon>
        <taxon>Flavobacteriales</taxon>
        <taxon>Flavobacteriaceae</taxon>
        <taxon>Flavobacterium</taxon>
    </lineage>
</organism>
<evidence type="ECO:0000313" key="2">
    <source>
        <dbReference type="Proteomes" id="UP001589576"/>
    </source>
</evidence>
<dbReference type="Proteomes" id="UP001589576">
    <property type="component" value="Unassembled WGS sequence"/>
</dbReference>
<dbReference type="EMBL" id="JBHMFB010000010">
    <property type="protein sequence ID" value="MFB9088769.1"/>
    <property type="molecule type" value="Genomic_DNA"/>
</dbReference>
<name>A0ABV5GCC9_9FLAO</name>
<dbReference type="RefSeq" id="WP_290286029.1">
    <property type="nucleotide sequence ID" value="NZ_JAUFQN010000019.1"/>
</dbReference>
<evidence type="ECO:0008006" key="3">
    <source>
        <dbReference type="Google" id="ProtNLM"/>
    </source>
</evidence>
<proteinExistence type="predicted"/>
<protein>
    <recommendedName>
        <fullName evidence="3">DUF4412 domain-containing protein</fullName>
    </recommendedName>
</protein>
<evidence type="ECO:0000313" key="1">
    <source>
        <dbReference type="EMBL" id="MFB9088769.1"/>
    </source>
</evidence>
<sequence length="184" mass="21461">MKKTLLPILFLFMVNQSYSQRIAYIVTTQNDTISNLTLKNSFVFKNSLLMNLQEKLIVENQEGVQKTYLPSDLKSFMLYYDGEKIQYESIDNKVFGILMYTDKIKLVKINTRNYFIYAFTRPNNGKTSYMEGKGLSRRITLNVITREMGDCPSTIKKVEDDILKVHYEEGVIELVKDYEANCLK</sequence>